<keyword evidence="1" id="KW-0812">Transmembrane</keyword>
<organism evidence="2">
    <name type="scientific">Arion vulgaris</name>
    <dbReference type="NCBI Taxonomy" id="1028688"/>
    <lineage>
        <taxon>Eukaryota</taxon>
        <taxon>Metazoa</taxon>
        <taxon>Spiralia</taxon>
        <taxon>Lophotrochozoa</taxon>
        <taxon>Mollusca</taxon>
        <taxon>Gastropoda</taxon>
        <taxon>Heterobranchia</taxon>
        <taxon>Euthyneura</taxon>
        <taxon>Panpulmonata</taxon>
        <taxon>Eupulmonata</taxon>
        <taxon>Stylommatophora</taxon>
        <taxon>Helicina</taxon>
        <taxon>Arionoidea</taxon>
        <taxon>Arionidae</taxon>
        <taxon>Arion</taxon>
    </lineage>
</organism>
<evidence type="ECO:0000313" key="2">
    <source>
        <dbReference type="EMBL" id="CEK78290.1"/>
    </source>
</evidence>
<keyword evidence="1" id="KW-1133">Transmembrane helix</keyword>
<proteinExistence type="predicted"/>
<dbReference type="EMBL" id="HACG01031425">
    <property type="protein sequence ID" value="CEK78290.1"/>
    <property type="molecule type" value="Transcribed_RNA"/>
</dbReference>
<protein>
    <submittedName>
        <fullName evidence="2">Uncharacterized protein</fullName>
    </submittedName>
</protein>
<accession>A0A0B7AEA3</accession>
<evidence type="ECO:0000256" key="1">
    <source>
        <dbReference type="SAM" id="Phobius"/>
    </source>
</evidence>
<feature type="transmembrane region" description="Helical" evidence="1">
    <location>
        <begin position="12"/>
        <end position="32"/>
    </location>
</feature>
<feature type="non-terminal residue" evidence="2">
    <location>
        <position position="56"/>
    </location>
</feature>
<keyword evidence="1" id="KW-0472">Membrane</keyword>
<name>A0A0B7AEA3_9EUPU</name>
<gene>
    <name evidence="2" type="primary">ORF109374</name>
</gene>
<dbReference type="AlphaFoldDB" id="A0A0B7AEA3"/>
<sequence>MYLPLCLSNTLRSVFLVLQCQSGSYIVFILMMGKPFFFCDQLLLCNYSGMCHKQGG</sequence>
<reference evidence="2" key="1">
    <citation type="submission" date="2014-12" db="EMBL/GenBank/DDBJ databases">
        <title>Insight into the proteome of Arion vulgaris.</title>
        <authorList>
            <person name="Aradska J."/>
            <person name="Bulat T."/>
            <person name="Smidak R."/>
            <person name="Sarate P."/>
            <person name="Gangsoo J."/>
            <person name="Sialana F."/>
            <person name="Bilban M."/>
            <person name="Lubec G."/>
        </authorList>
    </citation>
    <scope>NUCLEOTIDE SEQUENCE</scope>
    <source>
        <tissue evidence="2">Skin</tissue>
    </source>
</reference>